<accession>A0A2Z6M6Z5</accession>
<evidence type="ECO:0000313" key="5">
    <source>
        <dbReference type="Proteomes" id="UP000242715"/>
    </source>
</evidence>
<feature type="compositionally biased region" description="Polar residues" evidence="2">
    <location>
        <begin position="74"/>
        <end position="83"/>
    </location>
</feature>
<evidence type="ECO:0000313" key="4">
    <source>
        <dbReference type="EMBL" id="GAU27946.1"/>
    </source>
</evidence>
<proteinExistence type="inferred from homology"/>
<gene>
    <name evidence="4" type="ORF">TSUD_146610</name>
</gene>
<dbReference type="AlphaFoldDB" id="A0A2Z6M6Z5"/>
<evidence type="ECO:0000256" key="2">
    <source>
        <dbReference type="SAM" id="MobiDB-lite"/>
    </source>
</evidence>
<protein>
    <recommendedName>
        <fullName evidence="3">Glabrous enhancer-binding protein-like DBD domain-containing protein</fullName>
    </recommendedName>
</protein>
<dbReference type="Pfam" id="PF04504">
    <property type="entry name" value="GeBP-like_DBD"/>
    <property type="match status" value="1"/>
</dbReference>
<sequence>MAPQKRLLIDNPPSASSTSDSSSDDANQYIQLPSKHPVVEVDSSSSEEDVQHSQPASQNPPPSTPISNPKPVATSESGSQSESEPLGSTPRSGTKRSLDTNNANGSSKKEKTVSALGGSDENDEMEEDVRLIGDDSKKSSHRLFSEEDELAILKGLAIFTSETGKDPLNDSTDFHSFVKKSLCAEATSQQLKRKIRSLKKKFETNESFTKSHDKKAFELFKKISWVFNGGSEANGKVLSGKSPRKDATVKHLIKDQVNLAVQALESSNN</sequence>
<dbReference type="EMBL" id="DF973364">
    <property type="protein sequence ID" value="GAU27946.1"/>
    <property type="molecule type" value="Genomic_DNA"/>
</dbReference>
<evidence type="ECO:0000259" key="3">
    <source>
        <dbReference type="Pfam" id="PF04504"/>
    </source>
</evidence>
<dbReference type="PANTHER" id="PTHR31662">
    <property type="entry name" value="BNAANNG10740D PROTEIN-RELATED"/>
    <property type="match status" value="1"/>
</dbReference>
<dbReference type="InterPro" id="IPR053932">
    <property type="entry name" value="GeBP-like_DBD"/>
</dbReference>
<comment type="similarity">
    <text evidence="1">Belongs to the GeBP family.</text>
</comment>
<name>A0A2Z6M6Z5_TRISU</name>
<keyword evidence="5" id="KW-1185">Reference proteome</keyword>
<dbReference type="OrthoDB" id="661680at2759"/>
<dbReference type="GO" id="GO:0005634">
    <property type="term" value="C:nucleus"/>
    <property type="evidence" value="ECO:0007669"/>
    <property type="project" value="TreeGrafter"/>
</dbReference>
<dbReference type="GO" id="GO:0006355">
    <property type="term" value="P:regulation of DNA-templated transcription"/>
    <property type="evidence" value="ECO:0007669"/>
    <property type="project" value="InterPro"/>
</dbReference>
<feature type="region of interest" description="Disordered" evidence="2">
    <location>
        <begin position="1"/>
        <end position="127"/>
    </location>
</feature>
<dbReference type="InterPro" id="IPR007592">
    <property type="entry name" value="GEBP"/>
</dbReference>
<evidence type="ECO:0000256" key="1">
    <source>
        <dbReference type="ARBA" id="ARBA00010820"/>
    </source>
</evidence>
<feature type="domain" description="Glabrous enhancer-binding protein-like DBD" evidence="3">
    <location>
        <begin position="141"/>
        <end position="223"/>
    </location>
</feature>
<dbReference type="PANTHER" id="PTHR31662:SF33">
    <property type="entry name" value="DNA-BINDING STOREKEEPER PROTEIN TRANSCRIPTIONAL REGULATOR-LIKE PROTEIN"/>
    <property type="match status" value="1"/>
</dbReference>
<organism evidence="4 5">
    <name type="scientific">Trifolium subterraneum</name>
    <name type="common">Subterranean clover</name>
    <dbReference type="NCBI Taxonomy" id="3900"/>
    <lineage>
        <taxon>Eukaryota</taxon>
        <taxon>Viridiplantae</taxon>
        <taxon>Streptophyta</taxon>
        <taxon>Embryophyta</taxon>
        <taxon>Tracheophyta</taxon>
        <taxon>Spermatophyta</taxon>
        <taxon>Magnoliopsida</taxon>
        <taxon>eudicotyledons</taxon>
        <taxon>Gunneridae</taxon>
        <taxon>Pentapetalae</taxon>
        <taxon>rosids</taxon>
        <taxon>fabids</taxon>
        <taxon>Fabales</taxon>
        <taxon>Fabaceae</taxon>
        <taxon>Papilionoideae</taxon>
        <taxon>50 kb inversion clade</taxon>
        <taxon>NPAAA clade</taxon>
        <taxon>Hologalegina</taxon>
        <taxon>IRL clade</taxon>
        <taxon>Trifolieae</taxon>
        <taxon>Trifolium</taxon>
    </lineage>
</organism>
<feature type="compositionally biased region" description="Low complexity" evidence="2">
    <location>
        <begin position="10"/>
        <end position="27"/>
    </location>
</feature>
<dbReference type="Proteomes" id="UP000242715">
    <property type="component" value="Unassembled WGS sequence"/>
</dbReference>
<reference evidence="5" key="1">
    <citation type="journal article" date="2017" name="Front. Plant Sci.">
        <title>Climate Clever Clovers: New Paradigm to Reduce the Environmental Footprint of Ruminants by Breeding Low Methanogenic Forages Utilizing Haplotype Variation.</title>
        <authorList>
            <person name="Kaur P."/>
            <person name="Appels R."/>
            <person name="Bayer P.E."/>
            <person name="Keeble-Gagnere G."/>
            <person name="Wang J."/>
            <person name="Hirakawa H."/>
            <person name="Shirasawa K."/>
            <person name="Vercoe P."/>
            <person name="Stefanova K."/>
            <person name="Durmic Z."/>
            <person name="Nichols P."/>
            <person name="Revell C."/>
            <person name="Isobe S.N."/>
            <person name="Edwards D."/>
            <person name="Erskine W."/>
        </authorList>
    </citation>
    <scope>NUCLEOTIDE SEQUENCE [LARGE SCALE GENOMIC DNA]</scope>
    <source>
        <strain evidence="5">cv. Daliak</strain>
    </source>
</reference>